<dbReference type="PANTHER" id="PTHR20963">
    <property type="entry name" value="MULTIPLE INOSITOL POLYPHOSPHATE PHOSPHATASE-RELATED"/>
    <property type="match status" value="1"/>
</dbReference>
<sequence>MKSHHLVALLAFFSSTVSSEEWNVLQHLGANGQWFPGPDIYNLHGPAPPSNCIVEQAAYIVRHGSRYPDPGAYSQWLSLHNKTSSASRSFTGPLSFLNTWEPVLTYPADDIAQVSVTGYQELTTLGATLRLRYPRLYAPNTKFTVWANKYQRVIDSARLFAHGYAGPNASAVVEVKVVDADKPSALANSLAPSNLCQLYVDDSSAETDVWDNVYLPPILKRLRRYDPASVLTTDDLSLFPYLCGFETQITGTRSPFCAVFTKQEIEKYEYRQDLRYWYGNGPESGLAGTMMLPVLKAVTELLEDGPGVSYNGTKGTEFTPNPLVVAFTHDGQINQLASVVGVFDGHPTLPAGKMLDGRWYVSSRITPMRGTVALERMVCGKERYVRILLNDAVYTVPSCKSGPGGSCPLERYVKLVDKRIEAAGSFSKRCNATEGEESGKSFFVDADAEWVSVVKP</sequence>
<evidence type="ECO:0000256" key="6">
    <source>
        <dbReference type="PIRSR" id="PIRSR000894-2"/>
    </source>
</evidence>
<dbReference type="InParanoid" id="A0A5J5EHZ5"/>
<dbReference type="InterPro" id="IPR033379">
    <property type="entry name" value="Acid_Pase_AS"/>
</dbReference>
<dbReference type="InterPro" id="IPR016274">
    <property type="entry name" value="Histidine_acid_Pase_euk"/>
</dbReference>
<reference evidence="8 9" key="1">
    <citation type="submission" date="2019-09" db="EMBL/GenBank/DDBJ databases">
        <title>Draft genome of the ectomycorrhizal ascomycete Sphaerosporella brunnea.</title>
        <authorList>
            <consortium name="DOE Joint Genome Institute"/>
            <person name="Benucci G.M."/>
            <person name="Marozzi G."/>
            <person name="Antonielli L."/>
            <person name="Sanchez S."/>
            <person name="Marco P."/>
            <person name="Wang X."/>
            <person name="Falini L.B."/>
            <person name="Barry K."/>
            <person name="Haridas S."/>
            <person name="Lipzen A."/>
            <person name="Labutti K."/>
            <person name="Grigoriev I.V."/>
            <person name="Murat C."/>
            <person name="Martin F."/>
            <person name="Albertini E."/>
            <person name="Donnini D."/>
            <person name="Bonito G."/>
        </authorList>
    </citation>
    <scope>NUCLEOTIDE SEQUENCE [LARGE SCALE GENOMIC DNA]</scope>
    <source>
        <strain evidence="8 9">Sb_GMNB300</strain>
    </source>
</reference>
<dbReference type="PIRSF" id="PIRSF000894">
    <property type="entry name" value="Acid_phosphatase"/>
    <property type="match status" value="1"/>
</dbReference>
<dbReference type="AlphaFoldDB" id="A0A5J5EHZ5"/>
<keyword evidence="6" id="KW-1015">Disulfide bond</keyword>
<dbReference type="SUPFAM" id="SSF53254">
    <property type="entry name" value="Phosphoglycerate mutase-like"/>
    <property type="match status" value="1"/>
</dbReference>
<feature type="disulfide bond" evidence="6">
    <location>
        <begin position="52"/>
        <end position="379"/>
    </location>
</feature>
<evidence type="ECO:0000256" key="7">
    <source>
        <dbReference type="SAM" id="SignalP"/>
    </source>
</evidence>
<dbReference type="PROSITE" id="PS00616">
    <property type="entry name" value="HIS_ACID_PHOSPHAT_1"/>
    <property type="match status" value="1"/>
</dbReference>
<evidence type="ECO:0000256" key="3">
    <source>
        <dbReference type="ARBA" id="ARBA00022801"/>
    </source>
</evidence>
<evidence type="ECO:0000313" key="9">
    <source>
        <dbReference type="Proteomes" id="UP000326924"/>
    </source>
</evidence>
<feature type="signal peptide" evidence="7">
    <location>
        <begin position="1"/>
        <end position="19"/>
    </location>
</feature>
<proteinExistence type="inferred from homology"/>
<dbReference type="EMBL" id="VXIS01000292">
    <property type="protein sequence ID" value="KAA8895040.1"/>
    <property type="molecule type" value="Genomic_DNA"/>
</dbReference>
<feature type="disulfide bond" evidence="6">
    <location>
        <begin position="399"/>
        <end position="407"/>
    </location>
</feature>
<name>A0A5J5EHZ5_9PEZI</name>
<keyword evidence="7" id="KW-0732">Signal</keyword>
<dbReference type="Pfam" id="PF00328">
    <property type="entry name" value="His_Phos_2"/>
    <property type="match status" value="1"/>
</dbReference>
<dbReference type="PANTHER" id="PTHR20963:SF23">
    <property type="entry name" value="3-PHYTASE"/>
    <property type="match status" value="1"/>
</dbReference>
<feature type="active site" description="Proton donor" evidence="5">
    <location>
        <position position="330"/>
    </location>
</feature>
<dbReference type="EC" id="3.1.3.8" evidence="2"/>
<dbReference type="InterPro" id="IPR000560">
    <property type="entry name" value="His_Pase_clade-2"/>
</dbReference>
<gene>
    <name evidence="8" type="ORF">FN846DRAFT_362897</name>
</gene>
<dbReference type="GO" id="GO:0003993">
    <property type="term" value="F:acid phosphatase activity"/>
    <property type="evidence" value="ECO:0007669"/>
    <property type="project" value="TreeGrafter"/>
</dbReference>
<dbReference type="Proteomes" id="UP000326924">
    <property type="component" value="Unassembled WGS sequence"/>
</dbReference>
<dbReference type="InterPro" id="IPR029033">
    <property type="entry name" value="His_PPase_superfam"/>
</dbReference>
<dbReference type="GO" id="GO:0016158">
    <property type="term" value="F:inositol hexakisphosphate 3-phosphatase activity"/>
    <property type="evidence" value="ECO:0007669"/>
    <property type="project" value="UniProtKB-EC"/>
</dbReference>
<keyword evidence="3" id="KW-0378">Hydrolase</keyword>
<dbReference type="Gene3D" id="3.40.50.1240">
    <property type="entry name" value="Phosphoglycerate mutase-like"/>
    <property type="match status" value="1"/>
</dbReference>
<evidence type="ECO:0000256" key="4">
    <source>
        <dbReference type="ARBA" id="ARBA00023180"/>
    </source>
</evidence>
<evidence type="ECO:0000313" key="8">
    <source>
        <dbReference type="EMBL" id="KAA8895040.1"/>
    </source>
</evidence>
<evidence type="ECO:0000256" key="5">
    <source>
        <dbReference type="PIRSR" id="PIRSR000894-1"/>
    </source>
</evidence>
<feature type="active site" description="Nucleophile" evidence="5">
    <location>
        <position position="63"/>
    </location>
</feature>
<evidence type="ECO:0000256" key="1">
    <source>
        <dbReference type="ARBA" id="ARBA00005375"/>
    </source>
</evidence>
<comment type="similarity">
    <text evidence="1">Belongs to the histidine acid phosphatase family.</text>
</comment>
<dbReference type="OrthoDB" id="6509975at2759"/>
<protein>
    <recommendedName>
        <fullName evidence="2">3-phytase</fullName>
        <ecNumber evidence="2">3.1.3.8</ecNumber>
    </recommendedName>
</protein>
<dbReference type="GO" id="GO:0009277">
    <property type="term" value="C:fungal-type cell wall"/>
    <property type="evidence" value="ECO:0007669"/>
    <property type="project" value="TreeGrafter"/>
</dbReference>
<keyword evidence="4" id="KW-0325">Glycoprotein</keyword>
<accession>A0A5J5EHZ5</accession>
<comment type="caution">
    <text evidence="8">The sequence shown here is derived from an EMBL/GenBank/DDBJ whole genome shotgun (WGS) entry which is preliminary data.</text>
</comment>
<keyword evidence="9" id="KW-1185">Reference proteome</keyword>
<feature type="chain" id="PRO_5023862191" description="3-phytase" evidence="7">
    <location>
        <begin position="20"/>
        <end position="456"/>
    </location>
</feature>
<organism evidence="8 9">
    <name type="scientific">Sphaerosporella brunnea</name>
    <dbReference type="NCBI Taxonomy" id="1250544"/>
    <lineage>
        <taxon>Eukaryota</taxon>
        <taxon>Fungi</taxon>
        <taxon>Dikarya</taxon>
        <taxon>Ascomycota</taxon>
        <taxon>Pezizomycotina</taxon>
        <taxon>Pezizomycetes</taxon>
        <taxon>Pezizales</taxon>
        <taxon>Pyronemataceae</taxon>
        <taxon>Sphaerosporella</taxon>
    </lineage>
</organism>
<feature type="disulfide bond" evidence="6">
    <location>
        <begin position="243"/>
        <end position="257"/>
    </location>
</feature>
<evidence type="ECO:0000256" key="2">
    <source>
        <dbReference type="ARBA" id="ARBA00012632"/>
    </source>
</evidence>
<dbReference type="CDD" id="cd07061">
    <property type="entry name" value="HP_HAP_like"/>
    <property type="match status" value="1"/>
</dbReference>